<keyword evidence="5" id="KW-1185">Reference proteome</keyword>
<dbReference type="InterPro" id="IPR036291">
    <property type="entry name" value="NAD(P)-bd_dom_sf"/>
</dbReference>
<dbReference type="Pfam" id="PF01370">
    <property type="entry name" value="Epimerase"/>
    <property type="match status" value="1"/>
</dbReference>
<dbReference type="InterPro" id="IPR001509">
    <property type="entry name" value="Epimerase_deHydtase"/>
</dbReference>
<reference evidence="4 5" key="1">
    <citation type="submission" date="2018-12" db="EMBL/GenBank/DDBJ databases">
        <authorList>
            <person name="Yang Y."/>
        </authorList>
    </citation>
    <scope>NUCLEOTIDE SEQUENCE [LARGE SCALE GENOMIC DNA]</scope>
    <source>
        <strain evidence="4 5">GSF71</strain>
    </source>
</reference>
<dbReference type="Proteomes" id="UP000280346">
    <property type="component" value="Unassembled WGS sequence"/>
</dbReference>
<dbReference type="SUPFAM" id="SSF51735">
    <property type="entry name" value="NAD(P)-binding Rossmann-fold domains"/>
    <property type="match status" value="1"/>
</dbReference>
<dbReference type="Gene3D" id="3.40.50.720">
    <property type="entry name" value="NAD(P)-binding Rossmann-like Domain"/>
    <property type="match status" value="1"/>
</dbReference>
<dbReference type="PANTHER" id="PTHR43000">
    <property type="entry name" value="DTDP-D-GLUCOSE 4,6-DEHYDRATASE-RELATED"/>
    <property type="match status" value="1"/>
</dbReference>
<feature type="domain" description="NAD-dependent epimerase/dehydratase" evidence="3">
    <location>
        <begin position="19"/>
        <end position="228"/>
    </location>
</feature>
<evidence type="ECO:0000259" key="3">
    <source>
        <dbReference type="Pfam" id="PF01370"/>
    </source>
</evidence>
<sequence>MGNTEPLSFASPGQAPRCLVTGATGYVGRRLVARLLARGAVVDAFVRPGSKTDVLPAGDGRLHIHCVADDTMDVIRHCKAIRPDIVFHLASKFIAQHAVEDVRPLIDSNLLFGTRLLEGMAAAGTRFLVNVGTYWQHFEDRDYEPANLYAATKQAFEAIALYHVRAHGLGMVNLHLFDTYGPGDPRPKLLQLLKRIARSGERLAMSPGEQKLDLVHIDDVLDAFETAGDRLLASRIEDPRTFAIRSGRSISVRELVALFERCTGTTLDIGWGERPYRAREVMLPWSQGLALPGWQARIPLDTGIRQVWNDV</sequence>
<name>A0A433J6L4_9PROT</name>
<dbReference type="AlphaFoldDB" id="A0A433J6L4"/>
<protein>
    <submittedName>
        <fullName evidence="4">NAD(P)-dependent oxidoreductase</fullName>
    </submittedName>
</protein>
<organism evidence="4 5">
    <name type="scientific">Azospirillum doebereinerae</name>
    <dbReference type="NCBI Taxonomy" id="92933"/>
    <lineage>
        <taxon>Bacteria</taxon>
        <taxon>Pseudomonadati</taxon>
        <taxon>Pseudomonadota</taxon>
        <taxon>Alphaproteobacteria</taxon>
        <taxon>Rhodospirillales</taxon>
        <taxon>Azospirillaceae</taxon>
        <taxon>Azospirillum</taxon>
    </lineage>
</organism>
<comment type="pathway">
    <text evidence="1">Bacterial outer membrane biogenesis; LPS O-antigen biosynthesis.</text>
</comment>
<accession>A0A433J6L4</accession>
<dbReference type="OrthoDB" id="9798669at2"/>
<evidence type="ECO:0000256" key="1">
    <source>
        <dbReference type="ARBA" id="ARBA00005125"/>
    </source>
</evidence>
<evidence type="ECO:0000313" key="4">
    <source>
        <dbReference type="EMBL" id="RUQ68822.1"/>
    </source>
</evidence>
<dbReference type="RefSeq" id="WP_126999883.1">
    <property type="nucleotide sequence ID" value="NZ_CP173195.1"/>
</dbReference>
<dbReference type="EMBL" id="RZIJ01000013">
    <property type="protein sequence ID" value="RUQ68822.1"/>
    <property type="molecule type" value="Genomic_DNA"/>
</dbReference>
<evidence type="ECO:0000256" key="2">
    <source>
        <dbReference type="ARBA" id="ARBA00007637"/>
    </source>
</evidence>
<proteinExistence type="inferred from homology"/>
<comment type="caution">
    <text evidence="4">The sequence shown here is derived from an EMBL/GenBank/DDBJ whole genome shotgun (WGS) entry which is preliminary data.</text>
</comment>
<gene>
    <name evidence="4" type="ORF">EJ913_16710</name>
</gene>
<comment type="similarity">
    <text evidence="2">Belongs to the NAD(P)-dependent epimerase/dehydratase family.</text>
</comment>
<evidence type="ECO:0000313" key="5">
    <source>
        <dbReference type="Proteomes" id="UP000280346"/>
    </source>
</evidence>